<keyword evidence="3" id="KW-1185">Reference proteome</keyword>
<dbReference type="AlphaFoldDB" id="A0A931DI62"/>
<protein>
    <recommendedName>
        <fullName evidence="4">DUF5709 domain-containing protein</fullName>
    </recommendedName>
</protein>
<evidence type="ECO:0000256" key="1">
    <source>
        <dbReference type="SAM" id="MobiDB-lite"/>
    </source>
</evidence>
<accession>A0A931DI62</accession>
<dbReference type="RefSeq" id="WP_231403694.1">
    <property type="nucleotide sequence ID" value="NZ_BAABES010000006.1"/>
</dbReference>
<organism evidence="2 3">
    <name type="scientific">Actinomadura viridis</name>
    <dbReference type="NCBI Taxonomy" id="58110"/>
    <lineage>
        <taxon>Bacteria</taxon>
        <taxon>Bacillati</taxon>
        <taxon>Actinomycetota</taxon>
        <taxon>Actinomycetes</taxon>
        <taxon>Streptosporangiales</taxon>
        <taxon>Thermomonosporaceae</taxon>
        <taxon>Actinomadura</taxon>
    </lineage>
</organism>
<feature type="region of interest" description="Disordered" evidence="1">
    <location>
        <begin position="1"/>
        <end position="56"/>
    </location>
</feature>
<dbReference type="Proteomes" id="UP000614047">
    <property type="component" value="Unassembled WGS sequence"/>
</dbReference>
<reference evidence="2" key="1">
    <citation type="submission" date="2020-11" db="EMBL/GenBank/DDBJ databases">
        <title>Sequencing the genomes of 1000 actinobacteria strains.</title>
        <authorList>
            <person name="Klenk H.-P."/>
        </authorList>
    </citation>
    <scope>NUCLEOTIDE SEQUENCE</scope>
    <source>
        <strain evidence="2">DSM 43175</strain>
    </source>
</reference>
<feature type="compositionally biased region" description="Acidic residues" evidence="1">
    <location>
        <begin position="13"/>
        <end position="27"/>
    </location>
</feature>
<comment type="caution">
    <text evidence="2">The sequence shown here is derived from an EMBL/GenBank/DDBJ whole genome shotgun (WGS) entry which is preliminary data.</text>
</comment>
<proteinExistence type="predicted"/>
<evidence type="ECO:0000313" key="2">
    <source>
        <dbReference type="EMBL" id="MBG6087390.1"/>
    </source>
</evidence>
<evidence type="ECO:0000313" key="3">
    <source>
        <dbReference type="Proteomes" id="UP000614047"/>
    </source>
</evidence>
<evidence type="ECO:0008006" key="4">
    <source>
        <dbReference type="Google" id="ProtNLM"/>
    </source>
</evidence>
<dbReference type="EMBL" id="JADOUA010000001">
    <property type="protein sequence ID" value="MBG6087390.1"/>
    <property type="molecule type" value="Genomic_DNA"/>
</dbReference>
<feature type="compositionally biased region" description="Basic and acidic residues" evidence="1">
    <location>
        <begin position="28"/>
        <end position="38"/>
    </location>
</feature>
<sequence>MSEMNPVEPDPLATEEERPEEAPEADAAEQRLALREDEGAPEAPQPVPFDADEADLAEQRRVVELDEDDYR</sequence>
<name>A0A931DI62_9ACTN</name>
<gene>
    <name evidence="2" type="ORF">IW256_001503</name>
</gene>